<evidence type="ECO:0000313" key="2">
    <source>
        <dbReference type="Proteomes" id="UP000011617"/>
    </source>
</evidence>
<gene>
    <name evidence="1" type="ORF">F387_02044</name>
</gene>
<proteinExistence type="predicted"/>
<sequence length="75" mass="8059">MDKQNAIRIVDTLEQRIAVLDDPRVSGKALKGNFGIGEASSLNADLMGKSWVGDGYKVASDGKTLVSSDGMRQYI</sequence>
<comment type="caution">
    <text evidence="1">The sequence shown here is derived from an EMBL/GenBank/DDBJ whole genome shotgun (WGS) entry which is preliminary data.</text>
</comment>
<keyword evidence="2" id="KW-1185">Reference proteome</keyword>
<dbReference type="HOGENOM" id="CLU_155761_1_1_6"/>
<dbReference type="Proteomes" id="UP000011617">
    <property type="component" value="Unassembled WGS sequence"/>
</dbReference>
<dbReference type="PATRIC" id="fig|1261130.3.peg.1934"/>
<reference evidence="1 2" key="1">
    <citation type="journal article" date="2013" name="Genome Announc.">
        <title>Complete Genome Sequence of Wohlfahrtiimonas chitiniclastica Strain SH04, Isolated from Chrysomya megacephala Collected from Pudong International Airport in China.</title>
        <authorList>
            <person name="Cao X.M."/>
            <person name="Chen T."/>
            <person name="Xu L.Z."/>
            <person name="Yao L.S."/>
            <person name="Qi J."/>
            <person name="Zhang X.L."/>
            <person name="Yan Q.L."/>
            <person name="Deng Y.H."/>
            <person name="Guo T.Y."/>
            <person name="Wang J."/>
            <person name="Hu K.X."/>
            <person name="Xu B.L."/>
        </authorList>
    </citation>
    <scope>NUCLEOTIDE SEQUENCE [LARGE SCALE GENOMIC DNA]</scope>
    <source>
        <strain evidence="1 2">SH04</strain>
    </source>
</reference>
<name>L8XTD3_9GAMM</name>
<evidence type="ECO:0000313" key="1">
    <source>
        <dbReference type="EMBL" id="ELV07167.1"/>
    </source>
</evidence>
<organism evidence="1 2">
    <name type="scientific">Wohlfahrtiimonas chitiniclastica SH04</name>
    <dbReference type="NCBI Taxonomy" id="1261130"/>
    <lineage>
        <taxon>Bacteria</taxon>
        <taxon>Pseudomonadati</taxon>
        <taxon>Pseudomonadota</taxon>
        <taxon>Gammaproteobacteria</taxon>
        <taxon>Cardiobacteriales</taxon>
        <taxon>Ignatzschineriaceae</taxon>
        <taxon>Wohlfahrtiimonas</taxon>
    </lineage>
</organism>
<dbReference type="AlphaFoldDB" id="L8XTD3"/>
<accession>L8XTD3</accession>
<protein>
    <submittedName>
        <fullName evidence="1">Uncharacterized protein</fullName>
    </submittedName>
</protein>
<dbReference type="EMBL" id="AOBV01000024">
    <property type="protein sequence ID" value="ELV07167.1"/>
    <property type="molecule type" value="Genomic_DNA"/>
</dbReference>